<dbReference type="GO" id="GO:0030288">
    <property type="term" value="C:outer membrane-bounded periplasmic space"/>
    <property type="evidence" value="ECO:0007669"/>
    <property type="project" value="TreeGrafter"/>
</dbReference>
<sequence>MRGIAAAVLALICATTPAWGAPRHGIAMHGEPKYPAGFSHFGYVNPDAPKGGELRLADQGTFDSLNPFIAKGQTPAGLTALVYQSLMVANADEPFSMYGLIAESVDTPPDRSWATYVIRKEARWQDGTPITPEDVVFSLDILRGKGTPNYRFYYAGIEKAEKVGPRSVKFTFKPGDNRELPLIIGEMPILPKHAWEGRAFDSTSLERPLGSGPYRVGAFEPGRYIVYERDPDYWAGNLAVQRGLYNFDRVRFDFYRDATVELEALKAGEFDFRSESEAKKWATAYDDWAALKDRRARKEWLDDSMPNGMQAFVYNLRRPLFADARVRRALAYAFDFEWTNATLFYGQYRRSDSYFAHSELAATGLPGPDELKVLEPLRDKIPPEVFTTPYQPPATDPATGIRPNLRVAMKLLEEAGWRVVDGKLVKDGKPFRFEILLVQPAFERVTLPFVRNLARLGIEARVRTVDSTQYTNRLRDFDFDMVVGSWGQSASPGNEQAMFWSSQAADQPGSRNVGGIKNPAVDTLVDLVISAPDREQLVARTRALDRVLLWNHYVIPQWYLGASRLAYWDKFGHPPEVPMKGYQLFAWWAKSAEKKGK</sequence>
<dbReference type="Pfam" id="PF00496">
    <property type="entry name" value="SBP_bac_5"/>
    <property type="match status" value="1"/>
</dbReference>
<dbReference type="GO" id="GO:0043190">
    <property type="term" value="C:ATP-binding cassette (ABC) transporter complex"/>
    <property type="evidence" value="ECO:0007669"/>
    <property type="project" value="InterPro"/>
</dbReference>
<name>A0A7C9UTZ1_9PROT</name>
<dbReference type="GO" id="GO:1904680">
    <property type="term" value="F:peptide transmembrane transporter activity"/>
    <property type="evidence" value="ECO:0007669"/>
    <property type="project" value="TreeGrafter"/>
</dbReference>
<evidence type="ECO:0000313" key="6">
    <source>
        <dbReference type="EMBL" id="NFV78650.1"/>
    </source>
</evidence>
<dbReference type="InterPro" id="IPR030678">
    <property type="entry name" value="Peptide/Ni-bd"/>
</dbReference>
<accession>A0A7C9UTZ1</accession>
<dbReference type="Gene3D" id="3.10.105.10">
    <property type="entry name" value="Dipeptide-binding Protein, Domain 3"/>
    <property type="match status" value="1"/>
</dbReference>
<dbReference type="InterPro" id="IPR000914">
    <property type="entry name" value="SBP_5_dom"/>
</dbReference>
<dbReference type="FunFam" id="3.10.105.10:FF:000005">
    <property type="entry name" value="ABC transporter substrate-binding protein"/>
    <property type="match status" value="1"/>
</dbReference>
<organism evidence="6 7">
    <name type="scientific">Magnetospirillum aberrantis SpK</name>
    <dbReference type="NCBI Taxonomy" id="908842"/>
    <lineage>
        <taxon>Bacteria</taxon>
        <taxon>Pseudomonadati</taxon>
        <taxon>Pseudomonadota</taxon>
        <taxon>Alphaproteobacteria</taxon>
        <taxon>Rhodospirillales</taxon>
        <taxon>Rhodospirillaceae</taxon>
        <taxon>Magnetospirillum</taxon>
    </lineage>
</organism>
<comment type="similarity">
    <text evidence="2">Belongs to the bacterial solute-binding protein 5 family.</text>
</comment>
<dbReference type="PANTHER" id="PTHR30290:SF64">
    <property type="entry name" value="ABC TRANSPORTER PERIPLASMIC BINDING PROTEIN"/>
    <property type="match status" value="1"/>
</dbReference>
<comment type="subcellular location">
    <subcellularLocation>
        <location evidence="1">Periplasm</location>
    </subcellularLocation>
</comment>
<dbReference type="CDD" id="cd08497">
    <property type="entry name" value="MbnE-like"/>
    <property type="match status" value="1"/>
</dbReference>
<dbReference type="RefSeq" id="WP_163673779.1">
    <property type="nucleotide sequence ID" value="NZ_JAAIYP010000004.1"/>
</dbReference>
<dbReference type="PIRSF" id="PIRSF002741">
    <property type="entry name" value="MppA"/>
    <property type="match status" value="1"/>
</dbReference>
<dbReference type="PANTHER" id="PTHR30290">
    <property type="entry name" value="PERIPLASMIC BINDING COMPONENT OF ABC TRANSPORTER"/>
    <property type="match status" value="1"/>
</dbReference>
<reference evidence="6 7" key="1">
    <citation type="submission" date="2020-02" db="EMBL/GenBank/DDBJ databases">
        <authorList>
            <person name="Dziuba M."/>
            <person name="Kuznetsov B."/>
            <person name="Mardanov A."/>
            <person name="Ravin N."/>
            <person name="Grouzdev D."/>
        </authorList>
    </citation>
    <scope>NUCLEOTIDE SEQUENCE [LARGE SCALE GENOMIC DNA]</scope>
    <source>
        <strain evidence="6 7">SpK</strain>
    </source>
</reference>
<protein>
    <submittedName>
        <fullName evidence="6">ABC transporter substrate-binding protein</fullName>
    </submittedName>
</protein>
<evidence type="ECO:0000256" key="3">
    <source>
        <dbReference type="ARBA" id="ARBA00022729"/>
    </source>
</evidence>
<dbReference type="EMBL" id="JAAIYP010000004">
    <property type="protein sequence ID" value="NFV78650.1"/>
    <property type="molecule type" value="Genomic_DNA"/>
</dbReference>
<dbReference type="Proteomes" id="UP000480684">
    <property type="component" value="Unassembled WGS sequence"/>
</dbReference>
<evidence type="ECO:0000313" key="7">
    <source>
        <dbReference type="Proteomes" id="UP000480684"/>
    </source>
</evidence>
<evidence type="ECO:0000256" key="2">
    <source>
        <dbReference type="ARBA" id="ARBA00005695"/>
    </source>
</evidence>
<feature type="signal peptide" evidence="4">
    <location>
        <begin position="1"/>
        <end position="20"/>
    </location>
</feature>
<evidence type="ECO:0000256" key="4">
    <source>
        <dbReference type="SAM" id="SignalP"/>
    </source>
</evidence>
<gene>
    <name evidence="6" type="ORF">G4223_00775</name>
</gene>
<dbReference type="GO" id="GO:0015833">
    <property type="term" value="P:peptide transport"/>
    <property type="evidence" value="ECO:0007669"/>
    <property type="project" value="TreeGrafter"/>
</dbReference>
<dbReference type="AlphaFoldDB" id="A0A7C9UTZ1"/>
<evidence type="ECO:0000256" key="1">
    <source>
        <dbReference type="ARBA" id="ARBA00004418"/>
    </source>
</evidence>
<dbReference type="SUPFAM" id="SSF53850">
    <property type="entry name" value="Periplasmic binding protein-like II"/>
    <property type="match status" value="1"/>
</dbReference>
<comment type="caution">
    <text evidence="6">The sequence shown here is derived from an EMBL/GenBank/DDBJ whole genome shotgun (WGS) entry which is preliminary data.</text>
</comment>
<dbReference type="Gene3D" id="3.40.190.10">
    <property type="entry name" value="Periplasmic binding protein-like II"/>
    <property type="match status" value="1"/>
</dbReference>
<proteinExistence type="inferred from homology"/>
<keyword evidence="3 4" id="KW-0732">Signal</keyword>
<evidence type="ECO:0000259" key="5">
    <source>
        <dbReference type="Pfam" id="PF00496"/>
    </source>
</evidence>
<dbReference type="InterPro" id="IPR039424">
    <property type="entry name" value="SBP_5"/>
</dbReference>
<dbReference type="GO" id="GO:0042884">
    <property type="term" value="P:microcin transport"/>
    <property type="evidence" value="ECO:0007669"/>
    <property type="project" value="TreeGrafter"/>
</dbReference>
<feature type="domain" description="Solute-binding protein family 5" evidence="5">
    <location>
        <begin position="98"/>
        <end position="503"/>
    </location>
</feature>
<keyword evidence="7" id="KW-1185">Reference proteome</keyword>
<feature type="chain" id="PRO_5028873921" evidence="4">
    <location>
        <begin position="21"/>
        <end position="597"/>
    </location>
</feature>